<keyword evidence="3 6" id="KW-0812">Transmembrane</keyword>
<dbReference type="GeneID" id="93711903"/>
<evidence type="ECO:0000313" key="8">
    <source>
        <dbReference type="EMBL" id="SFQ76209.1"/>
    </source>
</evidence>
<dbReference type="PROSITE" id="PS50850">
    <property type="entry name" value="MFS"/>
    <property type="match status" value="1"/>
</dbReference>
<feature type="transmembrane region" description="Helical" evidence="6">
    <location>
        <begin position="261"/>
        <end position="284"/>
    </location>
</feature>
<dbReference type="Gene3D" id="1.20.1720.10">
    <property type="entry name" value="Multidrug resistance protein D"/>
    <property type="match status" value="1"/>
</dbReference>
<reference evidence="8 9" key="1">
    <citation type="submission" date="2016-10" db="EMBL/GenBank/DDBJ databases">
        <authorList>
            <person name="Varghese N."/>
            <person name="Submissions S."/>
        </authorList>
    </citation>
    <scope>NUCLEOTIDE SEQUENCE [LARGE SCALE GENOMIC DNA]</scope>
    <source>
        <strain evidence="8 9">DSM 13796</strain>
    </source>
</reference>
<dbReference type="Proteomes" id="UP000182762">
    <property type="component" value="Unassembled WGS sequence"/>
</dbReference>
<keyword evidence="2" id="KW-0813">Transport</keyword>
<feature type="transmembrane region" description="Helical" evidence="6">
    <location>
        <begin position="168"/>
        <end position="189"/>
    </location>
</feature>
<gene>
    <name evidence="8" type="ORF">SAMN02745910_03293</name>
</gene>
<keyword evidence="5 6" id="KW-0472">Membrane</keyword>
<feature type="transmembrane region" description="Helical" evidence="6">
    <location>
        <begin position="382"/>
        <end position="408"/>
    </location>
</feature>
<proteinExistence type="predicted"/>
<feature type="transmembrane region" description="Helical" evidence="6">
    <location>
        <begin position="322"/>
        <end position="343"/>
    </location>
</feature>
<evidence type="ECO:0000313" key="9">
    <source>
        <dbReference type="Proteomes" id="UP000182762"/>
    </source>
</evidence>
<dbReference type="InterPro" id="IPR011701">
    <property type="entry name" value="MFS"/>
</dbReference>
<dbReference type="SUPFAM" id="SSF103473">
    <property type="entry name" value="MFS general substrate transporter"/>
    <property type="match status" value="1"/>
</dbReference>
<feature type="transmembrane region" description="Helical" evidence="6">
    <location>
        <begin position="111"/>
        <end position="128"/>
    </location>
</feature>
<feature type="transmembrane region" description="Helical" evidence="6">
    <location>
        <begin position="140"/>
        <end position="162"/>
    </location>
</feature>
<organism evidence="8 9">
    <name type="scientific">Priestia endophytica DSM 13796</name>
    <dbReference type="NCBI Taxonomy" id="1121089"/>
    <lineage>
        <taxon>Bacteria</taxon>
        <taxon>Bacillati</taxon>
        <taxon>Bacillota</taxon>
        <taxon>Bacilli</taxon>
        <taxon>Bacillales</taxon>
        <taxon>Bacillaceae</taxon>
        <taxon>Priestia</taxon>
    </lineage>
</organism>
<evidence type="ECO:0000256" key="5">
    <source>
        <dbReference type="ARBA" id="ARBA00023136"/>
    </source>
</evidence>
<feature type="transmembrane region" description="Helical" evidence="6">
    <location>
        <begin position="225"/>
        <end position="241"/>
    </location>
</feature>
<feature type="transmembrane region" description="Helical" evidence="6">
    <location>
        <begin position="428"/>
        <end position="447"/>
    </location>
</feature>
<dbReference type="InterPro" id="IPR036259">
    <property type="entry name" value="MFS_trans_sf"/>
</dbReference>
<dbReference type="InterPro" id="IPR020846">
    <property type="entry name" value="MFS_dom"/>
</dbReference>
<dbReference type="EMBL" id="FOXX01000008">
    <property type="protein sequence ID" value="SFQ76209.1"/>
    <property type="molecule type" value="Genomic_DNA"/>
</dbReference>
<comment type="subcellular location">
    <subcellularLocation>
        <location evidence="1">Cell membrane</location>
        <topology evidence="1">Multi-pass membrane protein</topology>
    </subcellularLocation>
</comment>
<evidence type="ECO:0000256" key="3">
    <source>
        <dbReference type="ARBA" id="ARBA00022692"/>
    </source>
</evidence>
<dbReference type="Pfam" id="PF07690">
    <property type="entry name" value="MFS_1"/>
    <property type="match status" value="1"/>
</dbReference>
<comment type="caution">
    <text evidence="8">The sequence shown here is derived from an EMBL/GenBank/DDBJ whole genome shotgun (WGS) entry which is preliminary data.</text>
</comment>
<feature type="transmembrane region" description="Helical" evidence="6">
    <location>
        <begin position="82"/>
        <end position="105"/>
    </location>
</feature>
<name>A0A1I6B5M0_9BACI</name>
<feature type="transmembrane region" description="Helical" evidence="6">
    <location>
        <begin position="50"/>
        <end position="70"/>
    </location>
</feature>
<evidence type="ECO:0000256" key="6">
    <source>
        <dbReference type="SAM" id="Phobius"/>
    </source>
</evidence>
<evidence type="ECO:0000259" key="7">
    <source>
        <dbReference type="PROSITE" id="PS50850"/>
    </source>
</evidence>
<dbReference type="PRINTS" id="PR01036">
    <property type="entry name" value="TCRTETB"/>
</dbReference>
<keyword evidence="4 6" id="KW-1133">Transmembrane helix</keyword>
<feature type="transmembrane region" description="Helical" evidence="6">
    <location>
        <begin position="16"/>
        <end position="38"/>
    </location>
</feature>
<dbReference type="PANTHER" id="PTHR42718:SF9">
    <property type="entry name" value="MAJOR FACILITATOR SUPERFAMILY MULTIDRUG TRANSPORTER MFSC"/>
    <property type="match status" value="1"/>
</dbReference>
<keyword evidence="9" id="KW-1185">Reference proteome</keyword>
<dbReference type="CDD" id="cd17321">
    <property type="entry name" value="MFS_MMR_MDR_like"/>
    <property type="match status" value="1"/>
</dbReference>
<feature type="transmembrane region" description="Helical" evidence="6">
    <location>
        <begin position="201"/>
        <end position="219"/>
    </location>
</feature>
<dbReference type="RefSeq" id="WP_061805576.1">
    <property type="nucleotide sequence ID" value="NZ_FOXX01000008.1"/>
</dbReference>
<sequence>MNETILEKNESRKRKLILILAFAMVISVMNSTMFNIALPTITAEFHLQPSQAGWIVTGYIVVYAIGSVMFGKLADKYELKNLLTVGLLIFAVGSLIGFLAPSFWFVLAGRILQAIGASVMPATSMIIPTRYFTPETRGRALGITSSATAFGTAVGPIVAGLVTNFISWHYLFIISLLILIALPFFRSFLDSEEEKIKSKTDLIGAFLLAGTLAFLLLAITQGSLLLAFIGIVFFALFLWRIRTTENPFIQGSLFKNRSFSAGLLVSALSSGIGFGIPYLTPLLLQGINGLSPLLSGLVMFPGAVLAALLGRKGGKLADQKGNGFVAYTALLCFFLGYGILSIIAGSSPYLIMMVLLLAYVGQTFIQIALGNTVSRSLPKEQAGVGMGIFMMMNFIAGATATTLISKALEIKDTSLQLNPFLLEHNSLNYSNIYAVLTVLIVMVTLIYNSNFKKQRSEGYEK</sequence>
<dbReference type="Gene3D" id="1.20.1250.20">
    <property type="entry name" value="MFS general substrate transporter like domains"/>
    <property type="match status" value="1"/>
</dbReference>
<evidence type="ECO:0000256" key="1">
    <source>
        <dbReference type="ARBA" id="ARBA00004651"/>
    </source>
</evidence>
<accession>A0A1I6B5M0</accession>
<protein>
    <submittedName>
        <fullName evidence="8">MFS transporter, DHA2 family, metal-tetracycline-proton antiporter</fullName>
    </submittedName>
</protein>
<feature type="domain" description="Major facilitator superfamily (MFS) profile" evidence="7">
    <location>
        <begin position="16"/>
        <end position="452"/>
    </location>
</feature>
<feature type="transmembrane region" description="Helical" evidence="6">
    <location>
        <begin position="349"/>
        <end position="370"/>
    </location>
</feature>
<feature type="transmembrane region" description="Helical" evidence="6">
    <location>
        <begin position="290"/>
        <end position="310"/>
    </location>
</feature>
<dbReference type="PANTHER" id="PTHR42718">
    <property type="entry name" value="MAJOR FACILITATOR SUPERFAMILY MULTIDRUG TRANSPORTER MFSC"/>
    <property type="match status" value="1"/>
</dbReference>
<evidence type="ECO:0000256" key="4">
    <source>
        <dbReference type="ARBA" id="ARBA00022989"/>
    </source>
</evidence>
<evidence type="ECO:0000256" key="2">
    <source>
        <dbReference type="ARBA" id="ARBA00022448"/>
    </source>
</evidence>